<dbReference type="RefSeq" id="XP_038064973.1">
    <property type="nucleotide sequence ID" value="XM_038209045.1"/>
</dbReference>
<proteinExistence type="predicted"/>
<evidence type="ECO:0000313" key="2">
    <source>
        <dbReference type="Proteomes" id="UP000887568"/>
    </source>
</evidence>
<organism evidence="1 2">
    <name type="scientific">Patiria miniata</name>
    <name type="common">Bat star</name>
    <name type="synonym">Asterina miniata</name>
    <dbReference type="NCBI Taxonomy" id="46514"/>
    <lineage>
        <taxon>Eukaryota</taxon>
        <taxon>Metazoa</taxon>
        <taxon>Echinodermata</taxon>
        <taxon>Eleutherozoa</taxon>
        <taxon>Asterozoa</taxon>
        <taxon>Asteroidea</taxon>
        <taxon>Valvatacea</taxon>
        <taxon>Valvatida</taxon>
        <taxon>Asterinidae</taxon>
        <taxon>Patiria</taxon>
    </lineage>
</organism>
<reference evidence="1" key="1">
    <citation type="submission" date="2022-11" db="UniProtKB">
        <authorList>
            <consortium name="EnsemblMetazoa"/>
        </authorList>
    </citation>
    <scope>IDENTIFICATION</scope>
</reference>
<protein>
    <recommendedName>
        <fullName evidence="3">Reverse transcriptase domain-containing protein</fullName>
    </recommendedName>
</protein>
<dbReference type="GeneID" id="119735349"/>
<dbReference type="Proteomes" id="UP000887568">
    <property type="component" value="Unplaced"/>
</dbReference>
<sequence length="157" mass="17237">MELYATENTLSEEALNGIVSLPVMEVLDKDPTQEELSKAIDRLACGKAQGADGITPDIIQLGKPTLLPYLHDLLCLCWNKGAVSQDMCDAKIVTLYKNKGDRSDCYNYRGISLLNTVGKVLGSVALIRLQLLAEHVYPESQCGFRAARSTVDMIFTL</sequence>
<accession>A0A914AMZ3</accession>
<dbReference type="OrthoDB" id="6241411at2759"/>
<keyword evidence="2" id="KW-1185">Reference proteome</keyword>
<evidence type="ECO:0008006" key="3">
    <source>
        <dbReference type="Google" id="ProtNLM"/>
    </source>
</evidence>
<dbReference type="AlphaFoldDB" id="A0A914AMZ3"/>
<dbReference type="PANTHER" id="PTHR19446">
    <property type="entry name" value="REVERSE TRANSCRIPTASES"/>
    <property type="match status" value="1"/>
</dbReference>
<dbReference type="OMA" id="EXHFRES"/>
<dbReference type="EnsemblMetazoa" id="XM_038209045.1">
    <property type="protein sequence ID" value="XP_038064973.1"/>
    <property type="gene ID" value="LOC119735349"/>
</dbReference>
<name>A0A914AMZ3_PATMI</name>
<evidence type="ECO:0000313" key="1">
    <source>
        <dbReference type="EnsemblMetazoa" id="XP_038064973.1"/>
    </source>
</evidence>